<name>A0A291LEV9_9CAUD</name>
<evidence type="ECO:0000313" key="3">
    <source>
        <dbReference type="EMBL" id="ATI17544.1"/>
    </source>
</evidence>
<keyword evidence="1" id="KW-0812">Transmembrane</keyword>
<keyword evidence="1" id="KW-0472">Membrane</keyword>
<keyword evidence="1" id="KW-1133">Transmembrane helix</keyword>
<proteinExistence type="predicted"/>
<evidence type="ECO:0000256" key="1">
    <source>
        <dbReference type="SAM" id="Phobius"/>
    </source>
</evidence>
<evidence type="ECO:0000259" key="2">
    <source>
        <dbReference type="Pfam" id="PF20274"/>
    </source>
</evidence>
<dbReference type="Pfam" id="PF20274">
    <property type="entry name" value="cREC_REC"/>
    <property type="match status" value="1"/>
</dbReference>
<protein>
    <recommendedName>
        <fullName evidence="2">Cyclic-phosphate processing Receiver domain-containing protein</fullName>
    </recommendedName>
</protein>
<accession>A0A291LEV9</accession>
<feature type="transmembrane region" description="Helical" evidence="1">
    <location>
        <begin position="6"/>
        <end position="24"/>
    </location>
</feature>
<dbReference type="InterPro" id="IPR046909">
    <property type="entry name" value="cREC_REC"/>
</dbReference>
<dbReference type="Proteomes" id="UP000230211">
    <property type="component" value="Segment"/>
</dbReference>
<evidence type="ECO:0000313" key="4">
    <source>
        <dbReference type="Proteomes" id="UP000230211"/>
    </source>
</evidence>
<feature type="domain" description="Cyclic-phosphate processing Receiver" evidence="2">
    <location>
        <begin position="32"/>
        <end position="134"/>
    </location>
</feature>
<organism evidence="3 4">
    <name type="scientific">Aeromonas phage AS-szw</name>
    <dbReference type="NCBI Taxonomy" id="2026114"/>
    <lineage>
        <taxon>Viruses</taxon>
        <taxon>Duplodnaviria</taxon>
        <taxon>Heunggongvirae</taxon>
        <taxon>Uroviricota</taxon>
        <taxon>Caudoviricetes</taxon>
        <taxon>Pantevenvirales</taxon>
        <taxon>Straboviridae</taxon>
        <taxon>Emmerichvirinae</taxon>
        <taxon>Ceceduovirus</taxon>
        <taxon>Ceceduovirus aszj</taxon>
    </lineage>
</organism>
<dbReference type="EMBL" id="MF498773">
    <property type="protein sequence ID" value="ATI17544.1"/>
    <property type="molecule type" value="Genomic_DNA"/>
</dbReference>
<reference evidence="3 4" key="1">
    <citation type="submission" date="2017-07" db="EMBL/GenBank/DDBJ databases">
        <title>In vitro design and evaluation of phage cocktails against multidrug-resistant Aeromonas salmonicida.</title>
        <authorList>
            <person name="Chen L."/>
            <person name="Yuan S."/>
            <person name="Ma Y."/>
        </authorList>
    </citation>
    <scope>NUCLEOTIDE SEQUENCE [LARGE SCALE GENOMIC DNA]</scope>
</reference>
<sequence length="146" mass="17097">MTGYVLSMIGLLVILIGLVHWNNAMGKKFRGIFIDDIRNPSDVGWVHYDPDIQWTIVRTYSDFKDEIRTNGIPKYISFDHDLADYDEDGIEYTGLSCAKYLVDIAQYDNKELPEYIYYHTQNPIGKDNIKGYIESYQAFVRREHED</sequence>